<gene>
    <name evidence="2" type="ORF">IXB50_08250</name>
</gene>
<sequence>MRINGGLVVKSFGRIAFLVSSKERYALSRCITNVFAGGGICIAAFVLGSSTRAYANGFYSVSDIRHNHSPTIFVQGNTADSNEQSADTSQDGQSENNSQGDSSSKPWSSILRDLVITGGILTFLVKWPFEQWGLRREARRKFSQTVTDHISTLASEHYWSLANYAGVLAGLLEEYIEQYSYHLILIWENQDDLREKLDEIAYEKMKTCFPYFCHLIGLFYEFQFKEGNTYLLTDHQAGKICHQLYNSFLQSFNNDERLLEKFADFYALEIHIDSLNSKTDNSDQRSKTPDNNTSNKEISQEKKIKKIYEIFPVDLTEDIIKRHSELDQGRQLWHQWLRYELENVIQAADALRAYNELLNHELANLYRDWFNKNWFSETITFGWWAHLTKSTFGEWPNVITEQSEITIQQVSLQPVLLSPLGAAVSTNLQEQASLEAESDSKSSIESDSKGSTGSDLESSTESDRFLVDDKQNIRSLLNQISNILEITKSQQKDNEDLKKED</sequence>
<feature type="region of interest" description="Disordered" evidence="1">
    <location>
        <begin position="73"/>
        <end position="106"/>
    </location>
</feature>
<evidence type="ECO:0000313" key="3">
    <source>
        <dbReference type="Proteomes" id="UP000717364"/>
    </source>
</evidence>
<dbReference type="EMBL" id="JADOES010000011">
    <property type="protein sequence ID" value="MBT9315413.1"/>
    <property type="molecule type" value="Genomic_DNA"/>
</dbReference>
<evidence type="ECO:0000313" key="2">
    <source>
        <dbReference type="EMBL" id="MBT9315413.1"/>
    </source>
</evidence>
<feature type="region of interest" description="Disordered" evidence="1">
    <location>
        <begin position="277"/>
        <end position="299"/>
    </location>
</feature>
<keyword evidence="3" id="KW-1185">Reference proteome</keyword>
<dbReference type="AlphaFoldDB" id="A0A947DE72"/>
<name>A0A947DE72_9CYAN</name>
<organism evidence="2 3">
    <name type="scientific">Leptothoe spongobia TAU-MAC 1115</name>
    <dbReference type="NCBI Taxonomy" id="1967444"/>
    <lineage>
        <taxon>Bacteria</taxon>
        <taxon>Bacillati</taxon>
        <taxon>Cyanobacteriota</taxon>
        <taxon>Cyanophyceae</taxon>
        <taxon>Nodosilineales</taxon>
        <taxon>Cymatolegaceae</taxon>
        <taxon>Leptothoe</taxon>
        <taxon>Leptothoe spongobia</taxon>
    </lineage>
</organism>
<proteinExistence type="predicted"/>
<accession>A0A947DE72</accession>
<reference evidence="2" key="2">
    <citation type="journal article" date="2021" name="Mar. Drugs">
        <title>Genome Reduction and Secondary Metabolism of the Marine Sponge-Associated Cyanobacterium Leptothoe.</title>
        <authorList>
            <person name="Konstantinou D."/>
            <person name="Popin R.V."/>
            <person name="Fewer D.P."/>
            <person name="Sivonen K."/>
            <person name="Gkelis S."/>
        </authorList>
    </citation>
    <scope>NUCLEOTIDE SEQUENCE</scope>
    <source>
        <strain evidence="2">TAU-MAC 1115</strain>
    </source>
</reference>
<dbReference type="RefSeq" id="WP_215608479.1">
    <property type="nucleotide sequence ID" value="NZ_JADOES010000011.1"/>
</dbReference>
<dbReference type="Proteomes" id="UP000717364">
    <property type="component" value="Unassembled WGS sequence"/>
</dbReference>
<reference evidence="2" key="1">
    <citation type="submission" date="2020-11" db="EMBL/GenBank/DDBJ databases">
        <authorList>
            <person name="Konstantinou D."/>
            <person name="Gkelis S."/>
            <person name="Popin R."/>
            <person name="Fewer D."/>
            <person name="Sivonen K."/>
        </authorList>
    </citation>
    <scope>NUCLEOTIDE SEQUENCE</scope>
    <source>
        <strain evidence="2">TAU-MAC 1115</strain>
    </source>
</reference>
<feature type="region of interest" description="Disordered" evidence="1">
    <location>
        <begin position="434"/>
        <end position="463"/>
    </location>
</feature>
<feature type="compositionally biased region" description="Basic and acidic residues" evidence="1">
    <location>
        <begin position="438"/>
        <end position="448"/>
    </location>
</feature>
<protein>
    <submittedName>
        <fullName evidence="2">Uncharacterized protein</fullName>
    </submittedName>
</protein>
<comment type="caution">
    <text evidence="2">The sequence shown here is derived from an EMBL/GenBank/DDBJ whole genome shotgun (WGS) entry which is preliminary data.</text>
</comment>
<evidence type="ECO:0000256" key="1">
    <source>
        <dbReference type="SAM" id="MobiDB-lite"/>
    </source>
</evidence>